<organism evidence="1 2">
    <name type="scientific">Moniliophthora roreri</name>
    <name type="common">Frosty pod rot fungus</name>
    <name type="synonym">Monilia roreri</name>
    <dbReference type="NCBI Taxonomy" id="221103"/>
    <lineage>
        <taxon>Eukaryota</taxon>
        <taxon>Fungi</taxon>
        <taxon>Dikarya</taxon>
        <taxon>Basidiomycota</taxon>
        <taxon>Agaricomycotina</taxon>
        <taxon>Agaricomycetes</taxon>
        <taxon>Agaricomycetidae</taxon>
        <taxon>Agaricales</taxon>
        <taxon>Marasmiineae</taxon>
        <taxon>Marasmiaceae</taxon>
        <taxon>Moniliophthora</taxon>
    </lineage>
</organism>
<protein>
    <submittedName>
        <fullName evidence="1">Uncharacterized protein</fullName>
    </submittedName>
</protein>
<gene>
    <name evidence="1" type="ORF">WG66_9272</name>
</gene>
<reference evidence="1 2" key="1">
    <citation type="submission" date="2015-12" db="EMBL/GenBank/DDBJ databases">
        <title>Draft genome sequence of Moniliophthora roreri, the causal agent of frosty pod rot of cacao.</title>
        <authorList>
            <person name="Aime M.C."/>
            <person name="Diaz-Valderrama J.R."/>
            <person name="Kijpornyongpan T."/>
            <person name="Phillips-Mora W."/>
        </authorList>
    </citation>
    <scope>NUCLEOTIDE SEQUENCE [LARGE SCALE GENOMIC DNA]</scope>
    <source>
        <strain evidence="1 2">MCA 2952</strain>
    </source>
</reference>
<dbReference type="EMBL" id="LATX01001779">
    <property type="protein sequence ID" value="KTB38156.1"/>
    <property type="molecule type" value="Genomic_DNA"/>
</dbReference>
<evidence type="ECO:0000313" key="1">
    <source>
        <dbReference type="EMBL" id="KTB38156.1"/>
    </source>
</evidence>
<dbReference type="Proteomes" id="UP000054988">
    <property type="component" value="Unassembled WGS sequence"/>
</dbReference>
<comment type="caution">
    <text evidence="1">The sequence shown here is derived from an EMBL/GenBank/DDBJ whole genome shotgun (WGS) entry which is preliminary data.</text>
</comment>
<accession>A0A0W0FP70</accession>
<evidence type="ECO:0000313" key="2">
    <source>
        <dbReference type="Proteomes" id="UP000054988"/>
    </source>
</evidence>
<name>A0A0W0FP70_MONRR</name>
<sequence>MVNLQAYIVGNYRLGKSGLDLAADLALYIHHGRDIELELDGGSQDEEDAPYIVSAKL</sequence>
<dbReference type="AlphaFoldDB" id="A0A0W0FP70"/>
<proteinExistence type="predicted"/>